<organism evidence="3 4">
    <name type="scientific">Paralysiella testudinis</name>
    <dbReference type="NCBI Taxonomy" id="2809020"/>
    <lineage>
        <taxon>Bacteria</taxon>
        <taxon>Pseudomonadati</taxon>
        <taxon>Pseudomonadota</taxon>
        <taxon>Betaproteobacteria</taxon>
        <taxon>Neisseriales</taxon>
        <taxon>Neisseriaceae</taxon>
        <taxon>Paralysiella</taxon>
    </lineage>
</organism>
<evidence type="ECO:0000256" key="2">
    <source>
        <dbReference type="ARBA" id="ARBA00022525"/>
    </source>
</evidence>
<evidence type="ECO:0000313" key="4">
    <source>
        <dbReference type="Proteomes" id="UP000653156"/>
    </source>
</evidence>
<evidence type="ECO:0000313" key="3">
    <source>
        <dbReference type="EMBL" id="QRQ82250.1"/>
    </source>
</evidence>
<dbReference type="AlphaFoldDB" id="A0A892ZIF2"/>
<dbReference type="KEGG" id="ptes:JQU52_02200"/>
<dbReference type="Proteomes" id="UP000653156">
    <property type="component" value="Chromosome"/>
</dbReference>
<reference evidence="3" key="1">
    <citation type="submission" date="2021-02" db="EMBL/GenBank/DDBJ databases">
        <title>Neisseriaceae sp. 26B isolated from the cloaca of a Common Toad-headed Turtle (Mesoclemmys nasuta).</title>
        <authorList>
            <person name="Spergser J."/>
            <person name="Busse H.-J."/>
        </authorList>
    </citation>
    <scope>NUCLEOTIDE SEQUENCE</scope>
    <source>
        <strain evidence="3">26B</strain>
    </source>
</reference>
<dbReference type="InterPro" id="IPR029058">
    <property type="entry name" value="AB_hydrolase_fold"/>
</dbReference>
<dbReference type="SUPFAM" id="SSF53474">
    <property type="entry name" value="alpha/beta-Hydrolases"/>
    <property type="match status" value="1"/>
</dbReference>
<dbReference type="PANTHER" id="PTHR38340">
    <property type="entry name" value="S-LAYER PROTEIN"/>
    <property type="match status" value="1"/>
</dbReference>
<protein>
    <recommendedName>
        <fullName evidence="5">Triacylglycerol lipase</fullName>
    </recommendedName>
</protein>
<keyword evidence="2" id="KW-0964">Secreted</keyword>
<sequence>MFDYKNYTSETAAALMTTSQQLAAYTSMASPMGLPAAKFSNWLGSVATDFNPNPVNLAPPPGWRELAPKELGLPESSKDFAGYYTIASPLTGNAIPGMGPQAKIFGQFDAGGKVSKVCLSWCGTNDLLDIADYFQINTGEIAPNMTPLLNAIKGYSQAHGLSGEDVLVTGYSLGGGMTNIMAQYRESLADGFFNHSDYIGHAAPVIYDNPAVVLNMGYENDVVYRITGNEKSIMDAINAGKPGLVNPDKMFDTTFDNIVLFNDTYASPLWDISPFSLLNIPFGWSAHIAGMSTDATSRISNSVFYQYTSRDSTVVVDSLSALTRWNTWVEDKAAPTSDHHGTPAFIIGNTHNNLLKGGSSGDYIDAGQGDDKIKPGGGADRIDGGSGIDTLILDGKAADWQAYRLQDGTLFMHAQDGSGLKQVQNVEKISFEADWFSELRPYEVGNNGLTDNRFVLFKAWNQDIAYKEHVAGSQGNDVLSGKVVFGQGGHDVLHAVGSGSLLHGGEGNDTLLGGKGNDELYGAEGNDVLYGGGGNNTLYGGVGNDVFAFDANSSGHTVIRDFNHYAGDKDRLLFAKDLFASVADVLAVSVQKGSDVYIETHGVSVVLQNSSLEQLHQPGYVGII</sequence>
<accession>A0A892ZIF2</accession>
<dbReference type="Gene3D" id="2.150.10.10">
    <property type="entry name" value="Serralysin-like metalloprotease, C-terminal"/>
    <property type="match status" value="1"/>
</dbReference>
<evidence type="ECO:0000256" key="1">
    <source>
        <dbReference type="ARBA" id="ARBA00004613"/>
    </source>
</evidence>
<dbReference type="InterPro" id="IPR001343">
    <property type="entry name" value="Hemolysn_Ca-bd"/>
</dbReference>
<dbReference type="RefSeq" id="WP_230339543.1">
    <property type="nucleotide sequence ID" value="NZ_CP069798.1"/>
</dbReference>
<dbReference type="GO" id="GO:0005576">
    <property type="term" value="C:extracellular region"/>
    <property type="evidence" value="ECO:0007669"/>
    <property type="project" value="UniProtKB-SubCell"/>
</dbReference>
<dbReference type="SUPFAM" id="SSF51120">
    <property type="entry name" value="beta-Roll"/>
    <property type="match status" value="2"/>
</dbReference>
<proteinExistence type="predicted"/>
<dbReference type="Pfam" id="PF00353">
    <property type="entry name" value="HemolysinCabind"/>
    <property type="match status" value="2"/>
</dbReference>
<dbReference type="PRINTS" id="PR00313">
    <property type="entry name" value="CABNDNGRPT"/>
</dbReference>
<gene>
    <name evidence="3" type="ORF">JQU52_02200</name>
</gene>
<dbReference type="InterPro" id="IPR011049">
    <property type="entry name" value="Serralysin-like_metalloprot_C"/>
</dbReference>
<name>A0A892ZIF2_9NEIS</name>
<dbReference type="EMBL" id="CP069798">
    <property type="protein sequence ID" value="QRQ82250.1"/>
    <property type="molecule type" value="Genomic_DNA"/>
</dbReference>
<evidence type="ECO:0008006" key="5">
    <source>
        <dbReference type="Google" id="ProtNLM"/>
    </source>
</evidence>
<dbReference type="InterPro" id="IPR018511">
    <property type="entry name" value="Hemolysin-typ_Ca-bd_CS"/>
</dbReference>
<dbReference type="GO" id="GO:0005509">
    <property type="term" value="F:calcium ion binding"/>
    <property type="evidence" value="ECO:0007669"/>
    <property type="project" value="InterPro"/>
</dbReference>
<comment type="subcellular location">
    <subcellularLocation>
        <location evidence="1">Secreted</location>
    </subcellularLocation>
</comment>
<keyword evidence="4" id="KW-1185">Reference proteome</keyword>
<dbReference type="InterPro" id="IPR050557">
    <property type="entry name" value="RTX_toxin/Mannuronan_C5-epim"/>
</dbReference>
<dbReference type="PANTHER" id="PTHR38340:SF1">
    <property type="entry name" value="S-LAYER PROTEIN"/>
    <property type="match status" value="1"/>
</dbReference>
<dbReference type="Gene3D" id="3.40.50.1820">
    <property type="entry name" value="alpha/beta hydrolase"/>
    <property type="match status" value="1"/>
</dbReference>
<dbReference type="PROSITE" id="PS00330">
    <property type="entry name" value="HEMOLYSIN_CALCIUM"/>
    <property type="match status" value="1"/>
</dbReference>